<dbReference type="AlphaFoldDB" id="A0A7V8U9L0"/>
<keyword evidence="2" id="KW-1185">Reference proteome</keyword>
<dbReference type="CDD" id="cd00586">
    <property type="entry name" value="4HBT"/>
    <property type="match status" value="1"/>
</dbReference>
<organism evidence="1 2">
    <name type="scientific">Sphingomonas ursincola</name>
    <dbReference type="NCBI Taxonomy" id="56361"/>
    <lineage>
        <taxon>Bacteria</taxon>
        <taxon>Pseudomonadati</taxon>
        <taxon>Pseudomonadota</taxon>
        <taxon>Alphaproteobacteria</taxon>
        <taxon>Sphingomonadales</taxon>
        <taxon>Sphingomonadaceae</taxon>
        <taxon>Sphingomonas</taxon>
    </lineage>
</organism>
<reference evidence="1 2" key="1">
    <citation type="journal article" date="1994" name="Int. J. Syst. Bacteriol.">
        <title>Phylogenetic positions of novel aerobic, bacteriochlorophyll a-containing bacteria and description of Roseococcus thiosulfatophilus gen. nov., sp. nov., Erythromicrobium ramosum gen. nov., sp. nov., and Erythrobacter litoralis sp. nov.</title>
        <authorList>
            <person name="Yurkov V."/>
            <person name="Stackebrandt E."/>
            <person name="Holmes A."/>
            <person name="Fuerst J.A."/>
            <person name="Hugenholtz P."/>
            <person name="Golecki J."/>
            <person name="Gad'on N."/>
            <person name="Gorlenko V.M."/>
            <person name="Kompantseva E.I."/>
            <person name="Drews G."/>
        </authorList>
    </citation>
    <scope>NUCLEOTIDE SEQUENCE [LARGE SCALE GENOMIC DNA]</scope>
    <source>
        <strain evidence="1 2">KR-99</strain>
    </source>
</reference>
<gene>
    <name evidence="1" type="ORF">FG486_14305</name>
</gene>
<proteinExistence type="predicted"/>
<accession>A0A7V8U9L0</accession>
<evidence type="ECO:0000313" key="1">
    <source>
        <dbReference type="EMBL" id="MBA1375517.1"/>
    </source>
</evidence>
<sequence length="170" mass="19172">MRSRRSGTRTREGNSMSDAPIRAHYRSIAPKRVHYHEVDMQNIVFNANYLMYADVGITEYFRALNLASGKPESTGFNLFGPDHDMMVRHADVDFRGSAVADDIIDLAVRIKRFGSSSLTSECAIFRGEELLTVVTISYVHFAMATRRPAPVPQWFKDMVAAFEPVRPEGV</sequence>
<dbReference type="InterPro" id="IPR029069">
    <property type="entry name" value="HotDog_dom_sf"/>
</dbReference>
<dbReference type="Gene3D" id="3.10.129.10">
    <property type="entry name" value="Hotdog Thioesterase"/>
    <property type="match status" value="1"/>
</dbReference>
<protein>
    <submittedName>
        <fullName evidence="1">Acyl-CoA thioesterase</fullName>
    </submittedName>
</protein>
<dbReference type="EMBL" id="VDES01000003">
    <property type="protein sequence ID" value="MBA1375517.1"/>
    <property type="molecule type" value="Genomic_DNA"/>
</dbReference>
<evidence type="ECO:0000313" key="2">
    <source>
        <dbReference type="Proteomes" id="UP000589292"/>
    </source>
</evidence>
<dbReference type="Proteomes" id="UP000589292">
    <property type="component" value="Unassembled WGS sequence"/>
</dbReference>
<dbReference type="SUPFAM" id="SSF54637">
    <property type="entry name" value="Thioesterase/thiol ester dehydrase-isomerase"/>
    <property type="match status" value="1"/>
</dbReference>
<name>A0A7V8U9L0_9SPHN</name>
<comment type="caution">
    <text evidence="1">The sequence shown here is derived from an EMBL/GenBank/DDBJ whole genome shotgun (WGS) entry which is preliminary data.</text>
</comment>
<dbReference type="Pfam" id="PF13279">
    <property type="entry name" value="4HBT_2"/>
    <property type="match status" value="1"/>
</dbReference>